<accession>A0A8T2PI58</accession>
<dbReference type="GO" id="GO:0006612">
    <property type="term" value="P:protein targeting to membrane"/>
    <property type="evidence" value="ECO:0007669"/>
    <property type="project" value="TreeGrafter"/>
</dbReference>
<dbReference type="PANTHER" id="PTHR13678:SF24">
    <property type="entry name" value="SI:CH211-284F22.3"/>
    <property type="match status" value="1"/>
</dbReference>
<proteinExistence type="inferred from homology"/>
<dbReference type="Proteomes" id="UP000824540">
    <property type="component" value="Unassembled WGS sequence"/>
</dbReference>
<evidence type="ECO:0000256" key="1">
    <source>
        <dbReference type="ARBA" id="ARBA00004633"/>
    </source>
</evidence>
<organism evidence="9 10">
    <name type="scientific">Albula glossodonta</name>
    <name type="common">roundjaw bonefish</name>
    <dbReference type="NCBI Taxonomy" id="121402"/>
    <lineage>
        <taxon>Eukaryota</taxon>
        <taxon>Metazoa</taxon>
        <taxon>Chordata</taxon>
        <taxon>Craniata</taxon>
        <taxon>Vertebrata</taxon>
        <taxon>Euteleostomi</taxon>
        <taxon>Actinopterygii</taxon>
        <taxon>Neopterygii</taxon>
        <taxon>Teleostei</taxon>
        <taxon>Albuliformes</taxon>
        <taxon>Albulidae</taxon>
        <taxon>Albula</taxon>
    </lineage>
</organism>
<dbReference type="EMBL" id="JAFBMS010000011">
    <property type="protein sequence ID" value="KAG9348507.1"/>
    <property type="molecule type" value="Genomic_DNA"/>
</dbReference>
<dbReference type="PANTHER" id="PTHR13678">
    <property type="entry name" value="VACUOLAR PROTEIN SORTING-ASSOCIATED PROTEIN 37"/>
    <property type="match status" value="1"/>
</dbReference>
<name>A0A8T2PI58_9TELE</name>
<evidence type="ECO:0000256" key="7">
    <source>
        <dbReference type="PROSITE-ProRule" id="PRU00646"/>
    </source>
</evidence>
<dbReference type="OrthoDB" id="8921242at2759"/>
<dbReference type="Pfam" id="PF07200">
    <property type="entry name" value="Mod_r"/>
    <property type="match status" value="1"/>
</dbReference>
<sequence length="294" mass="34022">MSRNRDRNSNPDRFKILNTNELRDLLQDEETMDQIIRLSQKFQSLQVDRETLLMANRSLAEENLSRRPHLQNRKLQLAEKYRELEKLTTICKEKQKRIDVCIQKHGPQMAQYLLQEKMTRAEEESEDILEKFMIGGTSVEVFLESFQSSRKVYHGRRTQAEKLQELYRPRWKLRNLNEVEAKSTEQHETPPNGSATQGLPRVFQLRYGLTPAIILPHCPLSINRAPAHAACLPPLDNCLGHGQTHGTSTPRFGPGQPVGLRVIGQIPGWPARPVRLQQLCRQPNHHHQPDTPFR</sequence>
<protein>
    <recommendedName>
        <fullName evidence="8">VPS37 C-terminal domain-containing protein</fullName>
    </recommendedName>
</protein>
<dbReference type="AlphaFoldDB" id="A0A8T2PI58"/>
<comment type="function">
    <text evidence="6">Component of the ESCRT-I complex, a regulator of vesicular trafficking process. Required for the sorting of endocytic ubiquitinated cargos into multivesicular bodies. May be involved in cell growth and differentiation.</text>
</comment>
<comment type="similarity">
    <text evidence="2">Belongs to the VPS37 family.</text>
</comment>
<evidence type="ECO:0000256" key="4">
    <source>
        <dbReference type="ARBA" id="ARBA00022753"/>
    </source>
</evidence>
<dbReference type="GO" id="GO:0043162">
    <property type="term" value="P:ubiquitin-dependent protein catabolic process via the multivesicular body sorting pathway"/>
    <property type="evidence" value="ECO:0007669"/>
    <property type="project" value="TreeGrafter"/>
</dbReference>
<dbReference type="Gene3D" id="1.10.287.660">
    <property type="entry name" value="Helix hairpin bin"/>
    <property type="match status" value="1"/>
</dbReference>
<dbReference type="PROSITE" id="PS51314">
    <property type="entry name" value="VPS37_C"/>
    <property type="match status" value="1"/>
</dbReference>
<evidence type="ECO:0000256" key="2">
    <source>
        <dbReference type="ARBA" id="ARBA00007617"/>
    </source>
</evidence>
<comment type="subcellular location">
    <subcellularLocation>
        <location evidence="1">Late endosome membrane</location>
        <topology evidence="1">Peripheral membrane protein</topology>
    </subcellularLocation>
</comment>
<evidence type="ECO:0000313" key="9">
    <source>
        <dbReference type="EMBL" id="KAG9348507.1"/>
    </source>
</evidence>
<reference evidence="9" key="1">
    <citation type="thesis" date="2021" institute="BYU ScholarsArchive" country="Provo, UT, USA">
        <title>Applications of and Algorithms for Genome Assembly and Genomic Analyses with an Emphasis on Marine Teleosts.</title>
        <authorList>
            <person name="Pickett B.D."/>
        </authorList>
    </citation>
    <scope>NUCLEOTIDE SEQUENCE</scope>
    <source>
        <strain evidence="9">HI-2016</strain>
    </source>
</reference>
<evidence type="ECO:0000256" key="3">
    <source>
        <dbReference type="ARBA" id="ARBA00022448"/>
    </source>
</evidence>
<keyword evidence="4" id="KW-0967">Endosome</keyword>
<gene>
    <name evidence="9" type="ORF">JZ751_002243</name>
</gene>
<dbReference type="InterPro" id="IPR029012">
    <property type="entry name" value="Helix_hairpin_bin_sf"/>
</dbReference>
<evidence type="ECO:0000256" key="6">
    <source>
        <dbReference type="ARBA" id="ARBA00025010"/>
    </source>
</evidence>
<keyword evidence="5 7" id="KW-0653">Protein transport</keyword>
<keyword evidence="10" id="KW-1185">Reference proteome</keyword>
<dbReference type="InterPro" id="IPR037202">
    <property type="entry name" value="ESCRT_assembly_dom"/>
</dbReference>
<dbReference type="GO" id="GO:0000813">
    <property type="term" value="C:ESCRT I complex"/>
    <property type="evidence" value="ECO:0007669"/>
    <property type="project" value="UniProtKB-ARBA"/>
</dbReference>
<keyword evidence="3 7" id="KW-0813">Transport</keyword>
<dbReference type="SUPFAM" id="SSF140111">
    <property type="entry name" value="Endosomal sorting complex assembly domain"/>
    <property type="match status" value="1"/>
</dbReference>
<dbReference type="GO" id="GO:0031902">
    <property type="term" value="C:late endosome membrane"/>
    <property type="evidence" value="ECO:0007669"/>
    <property type="project" value="UniProtKB-SubCell"/>
</dbReference>
<feature type="domain" description="VPS37 C-terminal" evidence="8">
    <location>
        <begin position="88"/>
        <end position="177"/>
    </location>
</feature>
<dbReference type="InterPro" id="IPR009851">
    <property type="entry name" value="Mod_r"/>
</dbReference>
<evidence type="ECO:0000313" key="10">
    <source>
        <dbReference type="Proteomes" id="UP000824540"/>
    </source>
</evidence>
<comment type="caution">
    <text evidence="9">The sequence shown here is derived from an EMBL/GenBank/DDBJ whole genome shotgun (WGS) entry which is preliminary data.</text>
</comment>
<dbReference type="GO" id="GO:0006623">
    <property type="term" value="P:protein targeting to vacuole"/>
    <property type="evidence" value="ECO:0007669"/>
    <property type="project" value="TreeGrafter"/>
</dbReference>
<evidence type="ECO:0000256" key="5">
    <source>
        <dbReference type="ARBA" id="ARBA00022927"/>
    </source>
</evidence>
<evidence type="ECO:0000259" key="8">
    <source>
        <dbReference type="PROSITE" id="PS51314"/>
    </source>
</evidence>